<dbReference type="AlphaFoldDB" id="A0A438MD92"/>
<feature type="region of interest" description="Disordered" evidence="1">
    <location>
        <begin position="1"/>
        <end position="22"/>
    </location>
</feature>
<proteinExistence type="predicted"/>
<evidence type="ECO:0000256" key="1">
    <source>
        <dbReference type="SAM" id="MobiDB-lite"/>
    </source>
</evidence>
<dbReference type="InterPro" id="IPR011044">
    <property type="entry name" value="Quino_amine_DH_bsu"/>
</dbReference>
<accession>A0A438MD92</accession>
<sequence length="387" mass="40456">MSACAAERPAPKSVPTAPAPKPGRLFATTAAGLAVVDLAKGTVTAAYPGAVADGTWSTIHQLKDGRLRSYEAGSGALVADEPVAGVQIKAVSTQVIAVGPLPGPRRRTSITLVGEGGARTVELDGNIEPEAFSGDGLAMYLLDHLPPERPDRYRVRMYDVDAGTVGPLQTRDKTPVPSGAEEEMRGRGRQAVRDSAAGVLYTLYTHQDDHLHTRDLVAGRDQSPGVHAFVHVLNLDQRWAYCLDLPAPFGLGPPEAHTIALDAAAKRLYAFDASTGSVVVASTEDQAIRRSGRLGKQPGGTAYAAAGGRRVYLAVGSRVLVADGETLAPVADWALPGPARGVVLTADELLAGAGDQVIRLDLDTGARLGAFTLPGLQEVRHAERVPG</sequence>
<evidence type="ECO:0000313" key="3">
    <source>
        <dbReference type="Proteomes" id="UP000284824"/>
    </source>
</evidence>
<dbReference type="Gene3D" id="2.130.10.10">
    <property type="entry name" value="YVTN repeat-like/Quinoprotein amine dehydrogenase"/>
    <property type="match status" value="1"/>
</dbReference>
<dbReference type="InterPro" id="IPR015943">
    <property type="entry name" value="WD40/YVTN_repeat-like_dom_sf"/>
</dbReference>
<protein>
    <submittedName>
        <fullName evidence="2">Uncharacterized protein</fullName>
    </submittedName>
</protein>
<comment type="caution">
    <text evidence="2">The sequence shown here is derived from an EMBL/GenBank/DDBJ whole genome shotgun (WGS) entry which is preliminary data.</text>
</comment>
<organism evidence="2 3">
    <name type="scientific">Nonomuraea polychroma</name>
    <dbReference type="NCBI Taxonomy" id="46176"/>
    <lineage>
        <taxon>Bacteria</taxon>
        <taxon>Bacillati</taxon>
        <taxon>Actinomycetota</taxon>
        <taxon>Actinomycetes</taxon>
        <taxon>Streptosporangiales</taxon>
        <taxon>Streptosporangiaceae</taxon>
        <taxon>Nonomuraea</taxon>
    </lineage>
</organism>
<evidence type="ECO:0000313" key="2">
    <source>
        <dbReference type="EMBL" id="RVX43763.1"/>
    </source>
</evidence>
<name>A0A438MD92_9ACTN</name>
<dbReference type="Proteomes" id="UP000284824">
    <property type="component" value="Unassembled WGS sequence"/>
</dbReference>
<dbReference type="EMBL" id="SAUN01000001">
    <property type="protein sequence ID" value="RVX43763.1"/>
    <property type="molecule type" value="Genomic_DNA"/>
</dbReference>
<feature type="region of interest" description="Disordered" evidence="1">
    <location>
        <begin position="165"/>
        <end position="191"/>
    </location>
</feature>
<reference evidence="2 3" key="1">
    <citation type="submission" date="2019-01" db="EMBL/GenBank/DDBJ databases">
        <title>Sequencing the genomes of 1000 actinobacteria strains.</title>
        <authorList>
            <person name="Klenk H.-P."/>
        </authorList>
    </citation>
    <scope>NUCLEOTIDE SEQUENCE [LARGE SCALE GENOMIC DNA]</scope>
    <source>
        <strain evidence="2 3">DSM 43925</strain>
    </source>
</reference>
<gene>
    <name evidence="2" type="ORF">EDD27_6459</name>
</gene>
<keyword evidence="3" id="KW-1185">Reference proteome</keyword>
<dbReference type="SUPFAM" id="SSF50969">
    <property type="entry name" value="YVTN repeat-like/Quinoprotein amine dehydrogenase"/>
    <property type="match status" value="1"/>
</dbReference>